<dbReference type="EMBL" id="OV725079">
    <property type="protein sequence ID" value="CAH1396499.1"/>
    <property type="molecule type" value="Genomic_DNA"/>
</dbReference>
<dbReference type="InterPro" id="IPR019542">
    <property type="entry name" value="Enhancer_polycomb-like_N"/>
</dbReference>
<keyword evidence="2" id="KW-0677">Repeat</keyword>
<dbReference type="SMART" id="SM00249">
    <property type="entry name" value="PHD"/>
    <property type="match status" value="2"/>
</dbReference>
<keyword evidence="11" id="KW-1185">Reference proteome</keyword>
<evidence type="ECO:0000256" key="1">
    <source>
        <dbReference type="ARBA" id="ARBA00022723"/>
    </source>
</evidence>
<feature type="region of interest" description="Disordered" evidence="7">
    <location>
        <begin position="612"/>
        <end position="632"/>
    </location>
</feature>
<keyword evidence="5" id="KW-0103">Bromodomain</keyword>
<evidence type="ECO:0000256" key="4">
    <source>
        <dbReference type="ARBA" id="ARBA00022833"/>
    </source>
</evidence>
<dbReference type="Pfam" id="PF00439">
    <property type="entry name" value="Bromodomain"/>
    <property type="match status" value="1"/>
</dbReference>
<evidence type="ECO:0000256" key="6">
    <source>
        <dbReference type="PROSITE-ProRule" id="PRU00146"/>
    </source>
</evidence>
<keyword evidence="4" id="KW-0862">Zinc</keyword>
<dbReference type="AlphaFoldDB" id="A0A9P0H700"/>
<dbReference type="SUPFAM" id="SSF57903">
    <property type="entry name" value="FYVE/PHD zinc finger"/>
    <property type="match status" value="1"/>
</dbReference>
<dbReference type="InterPro" id="IPR013083">
    <property type="entry name" value="Znf_RING/FYVE/PHD"/>
</dbReference>
<dbReference type="SUPFAM" id="SSF47370">
    <property type="entry name" value="Bromodomain"/>
    <property type="match status" value="1"/>
</dbReference>
<reference evidence="10" key="1">
    <citation type="submission" date="2022-01" db="EMBL/GenBank/DDBJ databases">
        <authorList>
            <person name="King R."/>
        </authorList>
    </citation>
    <scope>NUCLEOTIDE SEQUENCE</scope>
</reference>
<gene>
    <name evidence="10" type="ORF">NEZAVI_LOCUS6557</name>
</gene>
<keyword evidence="1" id="KW-0479">Metal-binding</keyword>
<evidence type="ECO:0000256" key="2">
    <source>
        <dbReference type="ARBA" id="ARBA00022737"/>
    </source>
</evidence>
<dbReference type="InterPro" id="IPR011011">
    <property type="entry name" value="Znf_FYVE_PHD"/>
</dbReference>
<dbReference type="OrthoDB" id="20839at2759"/>
<dbReference type="Pfam" id="PF13831">
    <property type="entry name" value="PHD_2"/>
    <property type="match status" value="1"/>
</dbReference>
<feature type="region of interest" description="Disordered" evidence="7">
    <location>
        <begin position="705"/>
        <end position="732"/>
    </location>
</feature>
<accession>A0A9P0H700</accession>
<dbReference type="GO" id="GO:0008270">
    <property type="term" value="F:zinc ion binding"/>
    <property type="evidence" value="ECO:0007669"/>
    <property type="project" value="UniProtKB-KW"/>
</dbReference>
<dbReference type="InterPro" id="IPR019787">
    <property type="entry name" value="Znf_PHD-finger"/>
</dbReference>
<dbReference type="GO" id="GO:0006357">
    <property type="term" value="P:regulation of transcription by RNA polymerase II"/>
    <property type="evidence" value="ECO:0007669"/>
    <property type="project" value="TreeGrafter"/>
</dbReference>
<dbReference type="InterPro" id="IPR001487">
    <property type="entry name" value="Bromodomain"/>
</dbReference>
<protein>
    <submittedName>
        <fullName evidence="10">Uncharacterized protein</fullName>
    </submittedName>
</protein>
<evidence type="ECO:0000256" key="3">
    <source>
        <dbReference type="ARBA" id="ARBA00022771"/>
    </source>
</evidence>
<dbReference type="Gene3D" id="3.30.40.10">
    <property type="entry name" value="Zinc/RING finger domain, C3HC4 (zinc finger)"/>
    <property type="match status" value="2"/>
</dbReference>
<sequence length="792" mass="91987">MPSRSYRNGSRRKPNNTNYTTRLLAKENIPIIDKALYNQVYPSRSTSNTQIQYGLTETELNNLPQPNYRLIPEYFIHDMPNKPDHYILFKPSTFDEIDSKVEYDMDDEDVAWLGLLNEKRNLANMNSVDTKIFEFLMDRFEKESRFERKTYFDGKQVEEISDDEAVCYICTGGMSYVSNEILFCDMCNVAVHQECYGVPYVPEGEWLCRRCFHSPSQLLCCVLCPKASGAFKQTDRGFWCHILCAIWIPEVQFSNSIFLDPICCIERIPSSRWNLVCSICKSKDIGACVRCKYRTCSIAFHATCAQQAGYAMVMKLNSSGYKKQRVHGIFCPKHKPREESQCDCENTNHMNTLKSHVAQSLCSNIVLVPQIPIEKIKEISDLVDFERKNIFIRKLLAYWALKRHLRKGVSMIPSKCMCLEQEHIKVTNSDASKKDININVECSEVQEEKNTEDDTTRKTKKYQELWRFRQDLEKVRLLCELIRKREKLKNELALVKYKCLEFQFAPLIIYLRKFTENLIKLDTDNLFSKAVDGSEAVSAKPTDFVQIRNKVDTFQYSSLEEYESDFQAMISSRITCYAKRTKIYKSASKLKENSREKFLMAYRDVADLKKMNSERNEESENDLPEPLSPQIKSEPYENLSASEFATEIDYYGDDPCPSTSSYNPATNKRKHGENHCNSEQLIQNLSNDIKEEPVEICQKKSNVRANVEKKKKKSKRPNIKKKRTVTKKESSNKVVLRDDPFSNCSQSQPEVNRRTAVLFTKNKPKPRYKLSPTSTHAPLIKQENIYLFEDSD</sequence>
<name>A0A9P0H700_NEZVI</name>
<dbReference type="Pfam" id="PF10513">
    <property type="entry name" value="EPL1"/>
    <property type="match status" value="1"/>
</dbReference>
<evidence type="ECO:0000313" key="11">
    <source>
        <dbReference type="Proteomes" id="UP001152798"/>
    </source>
</evidence>
<dbReference type="InterPro" id="IPR001965">
    <property type="entry name" value="Znf_PHD"/>
</dbReference>
<evidence type="ECO:0000259" key="8">
    <source>
        <dbReference type="PROSITE" id="PS50016"/>
    </source>
</evidence>
<feature type="compositionally biased region" description="Basic residues" evidence="7">
    <location>
        <begin position="709"/>
        <end position="725"/>
    </location>
</feature>
<dbReference type="PROSITE" id="PS51805">
    <property type="entry name" value="EPHD"/>
    <property type="match status" value="1"/>
</dbReference>
<dbReference type="PANTHER" id="PTHR13793">
    <property type="entry name" value="PHD FINGER PROTEINS"/>
    <property type="match status" value="1"/>
</dbReference>
<dbReference type="Pfam" id="PF13832">
    <property type="entry name" value="zf-HC5HC2H_2"/>
    <property type="match status" value="1"/>
</dbReference>
<feature type="domain" description="PHD-type" evidence="9">
    <location>
        <begin position="218"/>
        <end position="335"/>
    </location>
</feature>
<evidence type="ECO:0000256" key="5">
    <source>
        <dbReference type="ARBA" id="ARBA00023117"/>
    </source>
</evidence>
<dbReference type="InterPro" id="IPR036427">
    <property type="entry name" value="Bromodomain-like_sf"/>
</dbReference>
<dbReference type="PROSITE" id="PS50016">
    <property type="entry name" value="ZF_PHD_2"/>
    <property type="match status" value="1"/>
</dbReference>
<evidence type="ECO:0000256" key="7">
    <source>
        <dbReference type="SAM" id="MobiDB-lite"/>
    </source>
</evidence>
<proteinExistence type="predicted"/>
<dbReference type="Proteomes" id="UP001152798">
    <property type="component" value="Chromosome 3"/>
</dbReference>
<evidence type="ECO:0000313" key="10">
    <source>
        <dbReference type="EMBL" id="CAH1396499.1"/>
    </source>
</evidence>
<dbReference type="InterPro" id="IPR034732">
    <property type="entry name" value="EPHD"/>
</dbReference>
<feature type="domain" description="PHD-type" evidence="8">
    <location>
        <begin position="164"/>
        <end position="214"/>
    </location>
</feature>
<dbReference type="InterPro" id="IPR050701">
    <property type="entry name" value="Histone_Mod_Regulator"/>
</dbReference>
<keyword evidence="3 6" id="KW-0863">Zinc-finger</keyword>
<dbReference type="Gene3D" id="1.20.920.10">
    <property type="entry name" value="Bromodomain-like"/>
    <property type="match status" value="1"/>
</dbReference>
<organism evidence="10 11">
    <name type="scientific">Nezara viridula</name>
    <name type="common">Southern green stink bug</name>
    <name type="synonym">Cimex viridulus</name>
    <dbReference type="NCBI Taxonomy" id="85310"/>
    <lineage>
        <taxon>Eukaryota</taxon>
        <taxon>Metazoa</taxon>
        <taxon>Ecdysozoa</taxon>
        <taxon>Arthropoda</taxon>
        <taxon>Hexapoda</taxon>
        <taxon>Insecta</taxon>
        <taxon>Pterygota</taxon>
        <taxon>Neoptera</taxon>
        <taxon>Paraneoptera</taxon>
        <taxon>Hemiptera</taxon>
        <taxon>Heteroptera</taxon>
        <taxon>Panheteroptera</taxon>
        <taxon>Pentatomomorpha</taxon>
        <taxon>Pentatomoidea</taxon>
        <taxon>Pentatomidae</taxon>
        <taxon>Pentatominae</taxon>
        <taxon>Nezara</taxon>
    </lineage>
</organism>
<dbReference type="FunFam" id="3.30.40.10:FF:000008">
    <property type="entry name" value="Bromodomain containing 1, isoform CRA_a"/>
    <property type="match status" value="1"/>
</dbReference>
<dbReference type="SMART" id="SM00297">
    <property type="entry name" value="BROMO"/>
    <property type="match status" value="1"/>
</dbReference>
<evidence type="ECO:0000259" key="9">
    <source>
        <dbReference type="PROSITE" id="PS51805"/>
    </source>
</evidence>
<dbReference type="CDD" id="cd15572">
    <property type="entry name" value="PHD_BRPF"/>
    <property type="match status" value="1"/>
</dbReference>
<dbReference type="PANTHER" id="PTHR13793:SF107">
    <property type="entry name" value="BROMODOMAIN-CONTAINING PROTEIN HOMOLOG"/>
    <property type="match status" value="1"/>
</dbReference>